<evidence type="ECO:0000313" key="2">
    <source>
        <dbReference type="EMBL" id="KAG0716458.1"/>
    </source>
</evidence>
<gene>
    <name evidence="2" type="ORF">GWK47_009657</name>
</gene>
<accession>A0A8J4XYM2</accession>
<name>A0A8J4XYM2_CHIOP</name>
<comment type="caution">
    <text evidence="2">The sequence shown here is derived from an EMBL/GenBank/DDBJ whole genome shotgun (WGS) entry which is preliminary data.</text>
</comment>
<feature type="region of interest" description="Disordered" evidence="1">
    <location>
        <begin position="236"/>
        <end position="259"/>
    </location>
</feature>
<dbReference type="AlphaFoldDB" id="A0A8J4XYM2"/>
<protein>
    <submittedName>
        <fullName evidence="2">Uncharacterized protein</fullName>
    </submittedName>
</protein>
<dbReference type="Proteomes" id="UP000770661">
    <property type="component" value="Unassembled WGS sequence"/>
</dbReference>
<sequence length="347" mass="37189">MRCGGLGGELAARGGLELTVYKPVQSPRHQLRRELLTMASHTTVRLLGRAIINAHHPILQSVSATNLTSSPSGVCSRKVPHSISSTPEPDPFRRGRLDLTLCSPGPPRNRPDWWFLRTRTYGAQPPGSTAQKAVQRQPNPTNLRLLQDVVSRARQVVSAAQGGKLVGVVRPFSTSHPPSASFGGMLDGFRCPPRPETAAHPHSKIPKAERLIGVSHTREAPRPTFLLAHATSSTSFDNTRGAGHGEAVSRARGKPDVARPPLSLAQELSSARKKRARTQLGRDGGVTYSMLAHAGPAGDAALLATLNALGWQCFTCPRLGEEAEIHPSPSPGQPIQAQAYLPHQLHG</sequence>
<dbReference type="EMBL" id="JACEEZ010018856">
    <property type="protein sequence ID" value="KAG0716458.1"/>
    <property type="molecule type" value="Genomic_DNA"/>
</dbReference>
<keyword evidence="3" id="KW-1185">Reference proteome</keyword>
<feature type="region of interest" description="Disordered" evidence="1">
    <location>
        <begin position="65"/>
        <end position="103"/>
    </location>
</feature>
<proteinExistence type="predicted"/>
<organism evidence="2 3">
    <name type="scientific">Chionoecetes opilio</name>
    <name type="common">Atlantic snow crab</name>
    <name type="synonym">Cancer opilio</name>
    <dbReference type="NCBI Taxonomy" id="41210"/>
    <lineage>
        <taxon>Eukaryota</taxon>
        <taxon>Metazoa</taxon>
        <taxon>Ecdysozoa</taxon>
        <taxon>Arthropoda</taxon>
        <taxon>Crustacea</taxon>
        <taxon>Multicrustacea</taxon>
        <taxon>Malacostraca</taxon>
        <taxon>Eumalacostraca</taxon>
        <taxon>Eucarida</taxon>
        <taxon>Decapoda</taxon>
        <taxon>Pleocyemata</taxon>
        <taxon>Brachyura</taxon>
        <taxon>Eubrachyura</taxon>
        <taxon>Majoidea</taxon>
        <taxon>Majidae</taxon>
        <taxon>Chionoecetes</taxon>
    </lineage>
</organism>
<feature type="compositionally biased region" description="Basic and acidic residues" evidence="1">
    <location>
        <begin position="247"/>
        <end position="257"/>
    </location>
</feature>
<evidence type="ECO:0000313" key="3">
    <source>
        <dbReference type="Proteomes" id="UP000770661"/>
    </source>
</evidence>
<reference evidence="2" key="1">
    <citation type="submission" date="2020-07" db="EMBL/GenBank/DDBJ databases">
        <title>The High-quality genome of the commercially important snow crab, Chionoecetes opilio.</title>
        <authorList>
            <person name="Jeong J.-H."/>
            <person name="Ryu S."/>
        </authorList>
    </citation>
    <scope>NUCLEOTIDE SEQUENCE</scope>
    <source>
        <strain evidence="2">MADBK_172401_WGS</strain>
        <tissue evidence="2">Digestive gland</tissue>
    </source>
</reference>
<feature type="region of interest" description="Disordered" evidence="1">
    <location>
        <begin position="324"/>
        <end position="347"/>
    </location>
</feature>
<evidence type="ECO:0000256" key="1">
    <source>
        <dbReference type="SAM" id="MobiDB-lite"/>
    </source>
</evidence>